<evidence type="ECO:0000256" key="2">
    <source>
        <dbReference type="ARBA" id="ARBA00023157"/>
    </source>
</evidence>
<dbReference type="Pfam" id="PF01826">
    <property type="entry name" value="TIL"/>
    <property type="match status" value="1"/>
</dbReference>
<dbReference type="PANTHER" id="PTHR23259">
    <property type="entry name" value="RIDDLE"/>
    <property type="match status" value="1"/>
</dbReference>
<dbReference type="InterPro" id="IPR051368">
    <property type="entry name" value="SerProtInhib-TIL_Domain"/>
</dbReference>
<dbReference type="InterPro" id="IPR002919">
    <property type="entry name" value="TIL_dom"/>
</dbReference>
<accession>A0A8X6NQJ6</accession>
<dbReference type="AlphaFoldDB" id="A0A8X6NQJ6"/>
<dbReference type="Proteomes" id="UP000887013">
    <property type="component" value="Unassembled WGS sequence"/>
</dbReference>
<protein>
    <recommendedName>
        <fullName evidence="4">TIL domain-containing protein</fullName>
    </recommendedName>
</protein>
<evidence type="ECO:0000259" key="4">
    <source>
        <dbReference type="Pfam" id="PF01826"/>
    </source>
</evidence>
<keyword evidence="3" id="KW-0732">Signal</keyword>
<dbReference type="EMBL" id="BMAW01011992">
    <property type="protein sequence ID" value="GFT26480.1"/>
    <property type="molecule type" value="Genomic_DNA"/>
</dbReference>
<dbReference type="Gene3D" id="2.10.25.10">
    <property type="entry name" value="Laminin"/>
    <property type="match status" value="1"/>
</dbReference>
<dbReference type="OrthoDB" id="6414449at2759"/>
<feature type="chain" id="PRO_5036503071" description="TIL domain-containing protein" evidence="3">
    <location>
        <begin position="20"/>
        <end position="81"/>
    </location>
</feature>
<dbReference type="GO" id="GO:0030414">
    <property type="term" value="F:peptidase inhibitor activity"/>
    <property type="evidence" value="ECO:0007669"/>
    <property type="project" value="UniProtKB-KW"/>
</dbReference>
<keyword evidence="6" id="KW-1185">Reference proteome</keyword>
<organism evidence="5 6">
    <name type="scientific">Nephila pilipes</name>
    <name type="common">Giant wood spider</name>
    <name type="synonym">Nephila maculata</name>
    <dbReference type="NCBI Taxonomy" id="299642"/>
    <lineage>
        <taxon>Eukaryota</taxon>
        <taxon>Metazoa</taxon>
        <taxon>Ecdysozoa</taxon>
        <taxon>Arthropoda</taxon>
        <taxon>Chelicerata</taxon>
        <taxon>Arachnida</taxon>
        <taxon>Araneae</taxon>
        <taxon>Araneomorphae</taxon>
        <taxon>Entelegynae</taxon>
        <taxon>Araneoidea</taxon>
        <taxon>Nephilidae</taxon>
        <taxon>Nephila</taxon>
    </lineage>
</organism>
<evidence type="ECO:0000256" key="3">
    <source>
        <dbReference type="SAM" id="SignalP"/>
    </source>
</evidence>
<dbReference type="PANTHER" id="PTHR23259:SF70">
    <property type="entry name" value="ACCESSORY GLAND PROTEIN ACP62F-RELATED"/>
    <property type="match status" value="1"/>
</dbReference>
<dbReference type="SUPFAM" id="SSF57567">
    <property type="entry name" value="Serine protease inhibitors"/>
    <property type="match status" value="1"/>
</dbReference>
<reference evidence="5" key="1">
    <citation type="submission" date="2020-08" db="EMBL/GenBank/DDBJ databases">
        <title>Multicomponent nature underlies the extraordinary mechanical properties of spider dragline silk.</title>
        <authorList>
            <person name="Kono N."/>
            <person name="Nakamura H."/>
            <person name="Mori M."/>
            <person name="Yoshida Y."/>
            <person name="Ohtoshi R."/>
            <person name="Malay A.D."/>
            <person name="Moran D.A.P."/>
            <person name="Tomita M."/>
            <person name="Numata K."/>
            <person name="Arakawa K."/>
        </authorList>
    </citation>
    <scope>NUCLEOTIDE SEQUENCE</scope>
</reference>
<feature type="domain" description="TIL" evidence="4">
    <location>
        <begin position="22"/>
        <end position="79"/>
    </location>
</feature>
<keyword evidence="2" id="KW-1015">Disulfide bond</keyword>
<gene>
    <name evidence="5" type="ORF">NPIL_638291</name>
</gene>
<comment type="caution">
    <text evidence="5">The sequence shown here is derived from an EMBL/GenBank/DDBJ whole genome shotgun (WGS) entry which is preliminary data.</text>
</comment>
<proteinExistence type="predicted"/>
<keyword evidence="1" id="KW-0646">Protease inhibitor</keyword>
<evidence type="ECO:0000256" key="1">
    <source>
        <dbReference type="ARBA" id="ARBA00022690"/>
    </source>
</evidence>
<sequence length="81" mass="8802">MKTFLILCIISLNVYIALSEKCPSNQHEVSCGTQCPVTCKNRNNPPEMCTADCFVGCACNEGYIKLDAKNGPCVEPSNCPK</sequence>
<dbReference type="CDD" id="cd19941">
    <property type="entry name" value="TIL"/>
    <property type="match status" value="1"/>
</dbReference>
<evidence type="ECO:0000313" key="6">
    <source>
        <dbReference type="Proteomes" id="UP000887013"/>
    </source>
</evidence>
<evidence type="ECO:0000313" key="5">
    <source>
        <dbReference type="EMBL" id="GFT26480.1"/>
    </source>
</evidence>
<dbReference type="InterPro" id="IPR036084">
    <property type="entry name" value="Ser_inhib-like_sf"/>
</dbReference>
<feature type="signal peptide" evidence="3">
    <location>
        <begin position="1"/>
        <end position="19"/>
    </location>
</feature>
<name>A0A8X6NQJ6_NEPPI</name>